<proteinExistence type="predicted"/>
<keyword evidence="3" id="KW-1185">Reference proteome</keyword>
<feature type="compositionally biased region" description="Basic and acidic residues" evidence="1">
    <location>
        <begin position="14"/>
        <end position="25"/>
    </location>
</feature>
<feature type="region of interest" description="Disordered" evidence="1">
    <location>
        <begin position="1"/>
        <end position="155"/>
    </location>
</feature>
<organism evidence="3">
    <name type="scientific">Perkinsus marinus (strain ATCC 50983 / TXsc)</name>
    <dbReference type="NCBI Taxonomy" id="423536"/>
    <lineage>
        <taxon>Eukaryota</taxon>
        <taxon>Sar</taxon>
        <taxon>Alveolata</taxon>
        <taxon>Perkinsozoa</taxon>
        <taxon>Perkinsea</taxon>
        <taxon>Perkinsida</taxon>
        <taxon>Perkinsidae</taxon>
        <taxon>Perkinsus</taxon>
    </lineage>
</organism>
<dbReference type="GeneID" id="9042281"/>
<evidence type="ECO:0008006" key="4">
    <source>
        <dbReference type="Google" id="ProtNLM"/>
    </source>
</evidence>
<dbReference type="AlphaFoldDB" id="C5KPZ3"/>
<evidence type="ECO:0000313" key="2">
    <source>
        <dbReference type="EMBL" id="EER13540.1"/>
    </source>
</evidence>
<dbReference type="RefSeq" id="XP_002781745.1">
    <property type="nucleotide sequence ID" value="XM_002781699.1"/>
</dbReference>
<dbReference type="Proteomes" id="UP000007800">
    <property type="component" value="Unassembled WGS sequence"/>
</dbReference>
<reference evidence="2 3" key="1">
    <citation type="submission" date="2008-07" db="EMBL/GenBank/DDBJ databases">
        <authorList>
            <person name="El-Sayed N."/>
            <person name="Caler E."/>
            <person name="Inman J."/>
            <person name="Amedeo P."/>
            <person name="Hass B."/>
            <person name="Wortman J."/>
        </authorList>
    </citation>
    <scope>NUCLEOTIDE SEQUENCE [LARGE SCALE GENOMIC DNA]</scope>
    <source>
        <strain evidence="3">ATCC 50983 / TXsc</strain>
    </source>
</reference>
<dbReference type="EMBL" id="GG675180">
    <property type="protein sequence ID" value="EER13540.1"/>
    <property type="molecule type" value="Genomic_DNA"/>
</dbReference>
<feature type="compositionally biased region" description="Basic and acidic residues" evidence="1">
    <location>
        <begin position="70"/>
        <end position="88"/>
    </location>
</feature>
<dbReference type="InParanoid" id="C5KPZ3"/>
<evidence type="ECO:0000313" key="3">
    <source>
        <dbReference type="Proteomes" id="UP000007800"/>
    </source>
</evidence>
<protein>
    <recommendedName>
        <fullName evidence="4">C3H1-type domain-containing protein</fullName>
    </recommendedName>
</protein>
<dbReference type="OrthoDB" id="448055at2759"/>
<gene>
    <name evidence="2" type="ORF">Pmar_PMAR000128</name>
</gene>
<name>C5KPZ3_PERM5</name>
<feature type="compositionally biased region" description="Basic residues" evidence="1">
    <location>
        <begin position="45"/>
        <end position="54"/>
    </location>
</feature>
<feature type="compositionally biased region" description="Low complexity" evidence="1">
    <location>
        <begin position="109"/>
        <end position="147"/>
    </location>
</feature>
<dbReference type="OMA" id="ANCLYSH"/>
<sequence length="353" mass="38274">MSYAKIGDVGAAGLKDDKKPLEGTSRRNKVWRGNGPATGTLKWVVKPHHPKGKGGGRAAARYRFCGGPKGYRDGRKGGGGSRRGESDKTSSIGESVEEDYDREEPRRGSSAQSTASGSSSLSSEGLPSSKPEQLAASSSTTPSASPSQSCEVPARSSLMAQEPIIPQAMALSTSLRVAWGAMPCTCPECTQEVADLVLKAYAQEKTWTPGSAVEVGRGISSTHAHHGPHGRPSLAYQHVVRNSNMGGVRGGLPADSATISHTGLKKMHKSQMCRWGRNCYFGENCLYSHSQTEIADAQSWLVGGSFDKYARERYLVHQSKMTTDLFTELQRKHQNRYEPIYLKESRSGRRIRM</sequence>
<accession>C5KPZ3</accession>
<evidence type="ECO:0000256" key="1">
    <source>
        <dbReference type="SAM" id="MobiDB-lite"/>
    </source>
</evidence>